<name>A0A8J4RMN2_9ROSI</name>
<dbReference type="EMBL" id="JRKL02001244">
    <property type="protein sequence ID" value="KAF3965168.1"/>
    <property type="molecule type" value="Genomic_DNA"/>
</dbReference>
<protein>
    <submittedName>
        <fullName evidence="1">Uncharacterized protein</fullName>
    </submittedName>
</protein>
<sequence>MRSSSTCQSNLDTKKRCYKTNGVGDPQLSPIKQSSKQIRIRFENGRIGPEWRRRGGYGICNRKRGTRSAWTVRRRIRNGRRCRTACSCA</sequence>
<comment type="caution">
    <text evidence="1">The sequence shown here is derived from an EMBL/GenBank/DDBJ whole genome shotgun (WGS) entry which is preliminary data.</text>
</comment>
<organism evidence="1 2">
    <name type="scientific">Castanea mollissima</name>
    <name type="common">Chinese chestnut</name>
    <dbReference type="NCBI Taxonomy" id="60419"/>
    <lineage>
        <taxon>Eukaryota</taxon>
        <taxon>Viridiplantae</taxon>
        <taxon>Streptophyta</taxon>
        <taxon>Embryophyta</taxon>
        <taxon>Tracheophyta</taxon>
        <taxon>Spermatophyta</taxon>
        <taxon>Magnoliopsida</taxon>
        <taxon>eudicotyledons</taxon>
        <taxon>Gunneridae</taxon>
        <taxon>Pentapetalae</taxon>
        <taxon>rosids</taxon>
        <taxon>fabids</taxon>
        <taxon>Fagales</taxon>
        <taxon>Fagaceae</taxon>
        <taxon>Castanea</taxon>
    </lineage>
</organism>
<keyword evidence="2" id="KW-1185">Reference proteome</keyword>
<reference evidence="1" key="1">
    <citation type="submission" date="2020-03" db="EMBL/GenBank/DDBJ databases">
        <title>Castanea mollissima Vanexum genome sequencing.</title>
        <authorList>
            <person name="Staton M."/>
        </authorList>
    </citation>
    <scope>NUCLEOTIDE SEQUENCE</scope>
    <source>
        <tissue evidence="1">Leaf</tissue>
    </source>
</reference>
<gene>
    <name evidence="1" type="ORF">CMV_010622</name>
</gene>
<dbReference type="Proteomes" id="UP000737018">
    <property type="component" value="Unassembled WGS sequence"/>
</dbReference>
<evidence type="ECO:0000313" key="2">
    <source>
        <dbReference type="Proteomes" id="UP000737018"/>
    </source>
</evidence>
<dbReference type="AlphaFoldDB" id="A0A8J4RMN2"/>
<evidence type="ECO:0000313" key="1">
    <source>
        <dbReference type="EMBL" id="KAF3965168.1"/>
    </source>
</evidence>
<accession>A0A8J4RMN2</accession>
<proteinExistence type="predicted"/>